<gene>
    <name evidence="10" type="ORF">HMPREF0769_10937</name>
</gene>
<dbReference type="InterPro" id="IPR003593">
    <property type="entry name" value="AAA+_ATPase"/>
</dbReference>
<dbReference type="InterPro" id="IPR003439">
    <property type="entry name" value="ABC_transporter-like_ATP-bd"/>
</dbReference>
<dbReference type="PANTHER" id="PTHR43553">
    <property type="entry name" value="HEAVY METAL TRANSPORTER"/>
    <property type="match status" value="1"/>
</dbReference>
<dbReference type="Proteomes" id="UP000003455">
    <property type="component" value="Chromosome"/>
</dbReference>
<evidence type="ECO:0000259" key="9">
    <source>
        <dbReference type="PROSITE" id="PS50893"/>
    </source>
</evidence>
<evidence type="ECO:0000256" key="8">
    <source>
        <dbReference type="ARBA" id="ARBA00023136"/>
    </source>
</evidence>
<keyword evidence="4" id="KW-1003">Cell membrane</keyword>
<keyword evidence="6 10" id="KW-0067">ATP-binding</keyword>
<dbReference type="GO" id="GO:0005524">
    <property type="term" value="F:ATP binding"/>
    <property type="evidence" value="ECO:0007669"/>
    <property type="project" value="UniProtKB-KW"/>
</dbReference>
<dbReference type="Gene3D" id="3.40.50.300">
    <property type="entry name" value="P-loop containing nucleotide triphosphate hydrolases"/>
    <property type="match status" value="1"/>
</dbReference>
<evidence type="ECO:0000256" key="2">
    <source>
        <dbReference type="ARBA" id="ARBA00005417"/>
    </source>
</evidence>
<dbReference type="GO" id="GO:0015087">
    <property type="term" value="F:cobalt ion transmembrane transporter activity"/>
    <property type="evidence" value="ECO:0007669"/>
    <property type="project" value="UniProtKB-ARBA"/>
</dbReference>
<evidence type="ECO:0000256" key="6">
    <source>
        <dbReference type="ARBA" id="ARBA00022840"/>
    </source>
</evidence>
<evidence type="ECO:0000256" key="3">
    <source>
        <dbReference type="ARBA" id="ARBA00022448"/>
    </source>
</evidence>
<dbReference type="EMBL" id="ACJA02000001">
    <property type="protein sequence ID" value="EFH96935.1"/>
    <property type="molecule type" value="Genomic_DNA"/>
</dbReference>
<feature type="domain" description="ABC transporter" evidence="9">
    <location>
        <begin position="45"/>
        <end position="279"/>
    </location>
</feature>
<dbReference type="InterPro" id="IPR015856">
    <property type="entry name" value="ABC_transpr_CbiO/EcfA_su"/>
</dbReference>
<comment type="caution">
    <text evidence="10">The sequence shown here is derived from an EMBL/GenBank/DDBJ whole genome shotgun (WGS) entry which is preliminary data.</text>
</comment>
<proteinExistence type="inferred from homology"/>
<evidence type="ECO:0000256" key="5">
    <source>
        <dbReference type="ARBA" id="ARBA00022741"/>
    </source>
</evidence>
<reference evidence="10" key="1">
    <citation type="submission" date="2010-05" db="EMBL/GenBank/DDBJ databases">
        <authorList>
            <person name="Muzny D."/>
            <person name="Qin X."/>
            <person name="Buhay C."/>
            <person name="Dugan-Rocha S."/>
            <person name="Ding Y."/>
            <person name="Chen G."/>
            <person name="Hawes A."/>
            <person name="Holder M."/>
            <person name="Jhangiani S."/>
            <person name="Johnson A."/>
            <person name="Khan Z."/>
            <person name="Li Z."/>
            <person name="Liu W."/>
            <person name="Liu X."/>
            <person name="Perez L."/>
            <person name="Shen H."/>
            <person name="Wang Q."/>
            <person name="Watt J."/>
            <person name="Xi L."/>
            <person name="Xin Y."/>
            <person name="Zhou J."/>
            <person name="Deng J."/>
            <person name="Jiang H."/>
            <person name="Liu Y."/>
            <person name="Qu J."/>
            <person name="Song X.-Z."/>
            <person name="Zhang L."/>
            <person name="Villasana D."/>
            <person name="Johnson A."/>
            <person name="Liu J."/>
            <person name="Liyanage D."/>
            <person name="Lorensuhewa L."/>
            <person name="Robinson T."/>
            <person name="Song A."/>
            <person name="Song B.-B."/>
            <person name="Dinh H."/>
            <person name="Thornton R."/>
            <person name="Coyle M."/>
            <person name="Francisco L."/>
            <person name="Jackson L."/>
            <person name="Javaid M."/>
            <person name="Korchina V."/>
            <person name="Kovar C."/>
            <person name="Mata R."/>
            <person name="Mathew T."/>
            <person name="Ngo R."/>
            <person name="Nguyen L."/>
            <person name="Nguyen N."/>
            <person name="Okwuonu G."/>
            <person name="Ongeri F."/>
            <person name="Pham C."/>
            <person name="Simmons D."/>
            <person name="Wilczek-Boney K."/>
            <person name="Hale W."/>
            <person name="Jakkamsetti A."/>
            <person name="Pham P."/>
            <person name="Ruth R."/>
            <person name="San Lucas F."/>
            <person name="Warren J."/>
            <person name="Zhang J."/>
            <person name="Zhao Z."/>
            <person name="Zhou C."/>
            <person name="Zhu D."/>
            <person name="Lee S."/>
            <person name="Bess C."/>
            <person name="Blankenburg K."/>
            <person name="Forbes L."/>
            <person name="Fu Q."/>
            <person name="Gubbala S."/>
            <person name="Hirani K."/>
            <person name="Jayaseelan J.C."/>
            <person name="Lara F."/>
            <person name="Munidasa M."/>
            <person name="Palculict T."/>
            <person name="Patil S."/>
            <person name="Pu L.-L."/>
            <person name="Saada N."/>
            <person name="Tang L."/>
            <person name="Weissenberger G."/>
            <person name="Zhu Y."/>
            <person name="Hemphill L."/>
            <person name="Shang Y."/>
            <person name="Youmans B."/>
            <person name="Ayvaz T."/>
            <person name="Ross M."/>
            <person name="Santibanez J."/>
            <person name="Aqrawi P."/>
            <person name="Gross S."/>
            <person name="Joshi V."/>
            <person name="Fowler G."/>
            <person name="Nazareth L."/>
            <person name="Reid J."/>
            <person name="Worley K."/>
            <person name="Petrosino J."/>
            <person name="Highlander S."/>
            <person name="Gibbs R."/>
        </authorList>
    </citation>
    <scope>NUCLEOTIDE SEQUENCE [LARGE SCALE GENOMIC DNA]</scope>
    <source>
        <strain evidence="10">MN8</strain>
    </source>
</reference>
<protein>
    <submittedName>
        <fullName evidence="10">ABC transporter, ATP-binding protein</fullName>
    </submittedName>
</protein>
<accession>A0A0E1XED7</accession>
<dbReference type="InterPro" id="IPR030947">
    <property type="entry name" value="EcfA_1"/>
</dbReference>
<comment type="subcellular location">
    <subcellularLocation>
        <location evidence="1">Cell membrane</location>
        <topology evidence="1">Peripheral membrane protein</topology>
    </subcellularLocation>
</comment>
<dbReference type="GO" id="GO:0043190">
    <property type="term" value="C:ATP-binding cassette (ABC) transporter complex"/>
    <property type="evidence" value="ECO:0007669"/>
    <property type="project" value="TreeGrafter"/>
</dbReference>
<dbReference type="HOGENOM" id="CLU_000604_1_22_9"/>
<keyword evidence="3" id="KW-0813">Transport</keyword>
<dbReference type="GO" id="GO:0016887">
    <property type="term" value="F:ATP hydrolysis activity"/>
    <property type="evidence" value="ECO:0007669"/>
    <property type="project" value="InterPro"/>
</dbReference>
<dbReference type="PANTHER" id="PTHR43553:SF24">
    <property type="entry name" value="ENERGY-COUPLING FACTOR TRANSPORTER ATP-BINDING PROTEIN ECFA1"/>
    <property type="match status" value="1"/>
</dbReference>
<dbReference type="SUPFAM" id="SSF52540">
    <property type="entry name" value="P-loop containing nucleoside triphosphate hydrolases"/>
    <property type="match status" value="1"/>
</dbReference>
<dbReference type="PROSITE" id="PS50893">
    <property type="entry name" value="ABC_TRANSPORTER_2"/>
    <property type="match status" value="1"/>
</dbReference>
<organism evidence="10">
    <name type="scientific">Staphylococcus aureus subsp. aureus MN8</name>
    <dbReference type="NCBI Taxonomy" id="548470"/>
    <lineage>
        <taxon>Bacteria</taxon>
        <taxon>Bacillati</taxon>
        <taxon>Bacillota</taxon>
        <taxon>Bacilli</taxon>
        <taxon>Bacillales</taxon>
        <taxon>Staphylococcaceae</taxon>
        <taxon>Staphylococcus</taxon>
    </lineage>
</organism>
<comment type="similarity">
    <text evidence="2">Belongs to the ABC transporter superfamily.</text>
</comment>
<evidence type="ECO:0000313" key="10">
    <source>
        <dbReference type="EMBL" id="EFH96935.1"/>
    </source>
</evidence>
<keyword evidence="8" id="KW-0472">Membrane</keyword>
<name>A0A0E1XED7_STAAU</name>
<keyword evidence="7" id="KW-1278">Translocase</keyword>
<dbReference type="GO" id="GO:0042626">
    <property type="term" value="F:ATPase-coupled transmembrane transporter activity"/>
    <property type="evidence" value="ECO:0007669"/>
    <property type="project" value="TreeGrafter"/>
</dbReference>
<sequence>MSQKILVIYSKPSQCHIQRFINIVKYDRYTNRKGERQVEDKNSVIVFKNVSFQYQSDASFTLKDVSFNIPKGQWTSIVGHNGSGKSTIAKLMIGIEKVKSGEIFYNNQAITDDNFEKLRKDIGIVFQNPDNQFVGSIVKYDVAFGLENHAVPHDEMHRRVSEALEQVDMLERADYEPNALSGGQKQRVAIASVLALNPSVIILDEATSMLDPDARQNLLDLVRKVKSEHNITIISITHDLSEAMEADHVIVMNKGTVYKEGTATEIFDHAEELTTIGLDLPFPIKINQMLGHQTSFLTYEGLVDQL</sequence>
<dbReference type="InterPro" id="IPR027417">
    <property type="entry name" value="P-loop_NTPase"/>
</dbReference>
<dbReference type="PROSITE" id="PS00211">
    <property type="entry name" value="ABC_TRANSPORTER_1"/>
    <property type="match status" value="1"/>
</dbReference>
<evidence type="ECO:0000256" key="4">
    <source>
        <dbReference type="ARBA" id="ARBA00022475"/>
    </source>
</evidence>
<evidence type="ECO:0000256" key="1">
    <source>
        <dbReference type="ARBA" id="ARBA00004202"/>
    </source>
</evidence>
<evidence type="ECO:0000256" key="7">
    <source>
        <dbReference type="ARBA" id="ARBA00022967"/>
    </source>
</evidence>
<dbReference type="NCBIfam" id="TIGR04520">
    <property type="entry name" value="ECF_ATPase_1"/>
    <property type="match status" value="1"/>
</dbReference>
<dbReference type="Pfam" id="PF00005">
    <property type="entry name" value="ABC_tran"/>
    <property type="match status" value="1"/>
</dbReference>
<dbReference type="InterPro" id="IPR017871">
    <property type="entry name" value="ABC_transporter-like_CS"/>
</dbReference>
<dbReference type="CDD" id="cd03225">
    <property type="entry name" value="ABC_cobalt_CbiO_domain1"/>
    <property type="match status" value="1"/>
</dbReference>
<dbReference type="SMART" id="SM00382">
    <property type="entry name" value="AAA"/>
    <property type="match status" value="1"/>
</dbReference>
<dbReference type="NCBIfam" id="NF010167">
    <property type="entry name" value="PRK13648.1"/>
    <property type="match status" value="1"/>
</dbReference>
<dbReference type="InterPro" id="IPR050095">
    <property type="entry name" value="ECF_ABC_transporter_ATP-bd"/>
</dbReference>
<keyword evidence="5" id="KW-0547">Nucleotide-binding</keyword>
<dbReference type="FunFam" id="3.40.50.300:FF:000224">
    <property type="entry name" value="Energy-coupling factor transporter ATP-binding protein EcfA"/>
    <property type="match status" value="1"/>
</dbReference>
<dbReference type="AlphaFoldDB" id="A0A0E1XED7"/>